<accession>A0AAV6N8V3</accession>
<keyword evidence="2" id="KW-1185">Reference proteome</keyword>
<sequence length="128" mass="14423">MVSRTLAMPIGIRFDCEGGRMWNVPAIYSDTRCCDENFFLTFWTFAMFGQVTYQIDFFSPQMWNGKKFKDKRKKNKPSSHTATAVVDRAGSPDAVTLQKELILDGEITLSANIVHSASVSLSFDITIL</sequence>
<evidence type="ECO:0000313" key="1">
    <source>
        <dbReference type="EMBL" id="KAG6594572.1"/>
    </source>
</evidence>
<protein>
    <submittedName>
        <fullName evidence="1">Uncharacterized protein</fullName>
    </submittedName>
</protein>
<gene>
    <name evidence="1" type="ORF">SDJN03_11125</name>
</gene>
<proteinExistence type="predicted"/>
<evidence type="ECO:0000313" key="2">
    <source>
        <dbReference type="Proteomes" id="UP000685013"/>
    </source>
</evidence>
<dbReference type="AlphaFoldDB" id="A0AAV6N8V3"/>
<reference evidence="1 2" key="1">
    <citation type="journal article" date="2021" name="Hortic Res">
        <title>The domestication of Cucurbita argyrosperma as revealed by the genome of its wild relative.</title>
        <authorList>
            <person name="Barrera-Redondo J."/>
            <person name="Sanchez-de la Vega G."/>
            <person name="Aguirre-Liguori J.A."/>
            <person name="Castellanos-Morales G."/>
            <person name="Gutierrez-Guerrero Y.T."/>
            <person name="Aguirre-Dugua X."/>
            <person name="Aguirre-Planter E."/>
            <person name="Tenaillon M.I."/>
            <person name="Lira-Saade R."/>
            <person name="Eguiarte L.E."/>
        </authorList>
    </citation>
    <scope>NUCLEOTIDE SEQUENCE [LARGE SCALE GENOMIC DNA]</scope>
    <source>
        <strain evidence="1">JBR-2021</strain>
    </source>
</reference>
<feature type="non-terminal residue" evidence="1">
    <location>
        <position position="1"/>
    </location>
</feature>
<dbReference type="EMBL" id="JAGKQH010000007">
    <property type="protein sequence ID" value="KAG6594572.1"/>
    <property type="molecule type" value="Genomic_DNA"/>
</dbReference>
<comment type="caution">
    <text evidence="1">The sequence shown here is derived from an EMBL/GenBank/DDBJ whole genome shotgun (WGS) entry which is preliminary data.</text>
</comment>
<organism evidence="1 2">
    <name type="scientific">Cucurbita argyrosperma subsp. sororia</name>
    <dbReference type="NCBI Taxonomy" id="37648"/>
    <lineage>
        <taxon>Eukaryota</taxon>
        <taxon>Viridiplantae</taxon>
        <taxon>Streptophyta</taxon>
        <taxon>Embryophyta</taxon>
        <taxon>Tracheophyta</taxon>
        <taxon>Spermatophyta</taxon>
        <taxon>Magnoliopsida</taxon>
        <taxon>eudicotyledons</taxon>
        <taxon>Gunneridae</taxon>
        <taxon>Pentapetalae</taxon>
        <taxon>rosids</taxon>
        <taxon>fabids</taxon>
        <taxon>Cucurbitales</taxon>
        <taxon>Cucurbitaceae</taxon>
        <taxon>Cucurbiteae</taxon>
        <taxon>Cucurbita</taxon>
    </lineage>
</organism>
<dbReference type="Proteomes" id="UP000685013">
    <property type="component" value="Chromosome 7"/>
</dbReference>
<name>A0AAV6N8V3_9ROSI</name>